<evidence type="ECO:0000256" key="3">
    <source>
        <dbReference type="SAM" id="MobiDB-lite"/>
    </source>
</evidence>
<evidence type="ECO:0000313" key="4">
    <source>
        <dbReference type="EMBL" id="KAJ9562402.1"/>
    </source>
</evidence>
<evidence type="ECO:0000256" key="1">
    <source>
        <dbReference type="ARBA" id="ARBA00022741"/>
    </source>
</evidence>
<dbReference type="AlphaFoldDB" id="A0AA38WIL3"/>
<dbReference type="GO" id="GO:0005524">
    <property type="term" value="F:ATP binding"/>
    <property type="evidence" value="ECO:0007669"/>
    <property type="project" value="UniProtKB-KW"/>
</dbReference>
<dbReference type="Gene3D" id="3.30.200.20">
    <property type="entry name" value="Phosphorylase Kinase, domain 1"/>
    <property type="match status" value="1"/>
</dbReference>
<dbReference type="InterPro" id="IPR050117">
    <property type="entry name" value="MAPK"/>
</dbReference>
<feature type="region of interest" description="Disordered" evidence="3">
    <location>
        <begin position="47"/>
        <end position="126"/>
    </location>
</feature>
<comment type="caution">
    <text evidence="4">The sequence shown here is derived from an EMBL/GenBank/DDBJ whole genome shotgun (WGS) entry which is preliminary data.</text>
</comment>
<proteinExistence type="predicted"/>
<evidence type="ECO:0000313" key="5">
    <source>
        <dbReference type="Proteomes" id="UP001172457"/>
    </source>
</evidence>
<accession>A0AA38WIL3</accession>
<keyword evidence="1" id="KW-0547">Nucleotide-binding</keyword>
<name>A0AA38WIL3_9ASTR</name>
<keyword evidence="5" id="KW-1185">Reference proteome</keyword>
<organism evidence="4 5">
    <name type="scientific">Centaurea solstitialis</name>
    <name type="common">yellow star-thistle</name>
    <dbReference type="NCBI Taxonomy" id="347529"/>
    <lineage>
        <taxon>Eukaryota</taxon>
        <taxon>Viridiplantae</taxon>
        <taxon>Streptophyta</taxon>
        <taxon>Embryophyta</taxon>
        <taxon>Tracheophyta</taxon>
        <taxon>Spermatophyta</taxon>
        <taxon>Magnoliopsida</taxon>
        <taxon>eudicotyledons</taxon>
        <taxon>Gunneridae</taxon>
        <taxon>Pentapetalae</taxon>
        <taxon>asterids</taxon>
        <taxon>campanulids</taxon>
        <taxon>Asterales</taxon>
        <taxon>Asteraceae</taxon>
        <taxon>Carduoideae</taxon>
        <taxon>Cardueae</taxon>
        <taxon>Centaureinae</taxon>
        <taxon>Centaurea</taxon>
    </lineage>
</organism>
<dbReference type="Proteomes" id="UP001172457">
    <property type="component" value="Chromosome 2"/>
</dbReference>
<sequence length="343" mass="37833">MDGHWNLPDSYPDVKNKDYGEQIKPCWRPFSVRFFNSTEVWAAAAATGGKKGHAAAGNDGGGGRRSGVERRGGGTRSVVERWGKGRRSSGERRRTTVEEGGAATSNGGGGGRRETYAGGGGGRRETYAGGGGDITAEDEMQRFPYDSYVVFELIESDLYQVIRENDDLTPDHYQFFLYQLLRGLKYIHTSLPISSYLIICDFGHAQVSFSDAPSTIFWTSCRIMSQHDGIVLLNSVAPFFSKLCGGEASERVFSVPSDSMSSTLMIPASWDRLRTPPVDTSPHDLHISYRMNLREKAWDHVRSAILGEKCDKLVASHGVVSHLEACDGWHCLSSDQDTLEDIY</sequence>
<feature type="compositionally biased region" description="Basic and acidic residues" evidence="3">
    <location>
        <begin position="66"/>
        <end position="97"/>
    </location>
</feature>
<keyword evidence="2" id="KW-0067">ATP-binding</keyword>
<gene>
    <name evidence="4" type="ORF">OSB04_007562</name>
</gene>
<dbReference type="PANTHER" id="PTHR24055">
    <property type="entry name" value="MITOGEN-ACTIVATED PROTEIN KINASE"/>
    <property type="match status" value="1"/>
</dbReference>
<evidence type="ECO:0000256" key="2">
    <source>
        <dbReference type="ARBA" id="ARBA00022840"/>
    </source>
</evidence>
<dbReference type="EMBL" id="JARYMX010000002">
    <property type="protein sequence ID" value="KAJ9562402.1"/>
    <property type="molecule type" value="Genomic_DNA"/>
</dbReference>
<evidence type="ECO:0008006" key="6">
    <source>
        <dbReference type="Google" id="ProtNLM"/>
    </source>
</evidence>
<dbReference type="Gene3D" id="1.10.510.10">
    <property type="entry name" value="Transferase(Phosphotransferase) domain 1"/>
    <property type="match status" value="1"/>
</dbReference>
<protein>
    <recommendedName>
        <fullName evidence="6">Protein kinase domain-containing protein</fullName>
    </recommendedName>
</protein>
<dbReference type="InterPro" id="IPR011009">
    <property type="entry name" value="Kinase-like_dom_sf"/>
</dbReference>
<dbReference type="SUPFAM" id="SSF56112">
    <property type="entry name" value="Protein kinase-like (PK-like)"/>
    <property type="match status" value="1"/>
</dbReference>
<reference evidence="4" key="1">
    <citation type="submission" date="2023-03" db="EMBL/GenBank/DDBJ databases">
        <title>Chromosome-scale reference genome and RAD-based genetic map of yellow starthistle (Centaurea solstitialis) reveal putative structural variation and QTLs associated with invader traits.</title>
        <authorList>
            <person name="Reatini B."/>
            <person name="Cang F.A."/>
            <person name="Jiang Q."/>
            <person name="Mckibben M.T.W."/>
            <person name="Barker M.S."/>
            <person name="Rieseberg L.H."/>
            <person name="Dlugosch K.M."/>
        </authorList>
    </citation>
    <scope>NUCLEOTIDE SEQUENCE</scope>
    <source>
        <strain evidence="4">CAN-66</strain>
        <tissue evidence="4">Leaf</tissue>
    </source>
</reference>